<feature type="region of interest" description="Disordered" evidence="1">
    <location>
        <begin position="647"/>
        <end position="682"/>
    </location>
</feature>
<organism evidence="3 4">
    <name type="scientific">Arctia plantaginis</name>
    <name type="common">Wood tiger moth</name>
    <name type="synonym">Phalaena plantaginis</name>
    <dbReference type="NCBI Taxonomy" id="874455"/>
    <lineage>
        <taxon>Eukaryota</taxon>
        <taxon>Metazoa</taxon>
        <taxon>Ecdysozoa</taxon>
        <taxon>Arthropoda</taxon>
        <taxon>Hexapoda</taxon>
        <taxon>Insecta</taxon>
        <taxon>Pterygota</taxon>
        <taxon>Neoptera</taxon>
        <taxon>Endopterygota</taxon>
        <taxon>Lepidoptera</taxon>
        <taxon>Glossata</taxon>
        <taxon>Ditrysia</taxon>
        <taxon>Noctuoidea</taxon>
        <taxon>Erebidae</taxon>
        <taxon>Arctiinae</taxon>
        <taxon>Arctia</taxon>
    </lineage>
</organism>
<keyword evidence="4" id="KW-1185">Reference proteome</keyword>
<feature type="compositionally biased region" description="Basic and acidic residues" evidence="1">
    <location>
        <begin position="922"/>
        <end position="941"/>
    </location>
</feature>
<evidence type="ECO:0000313" key="4">
    <source>
        <dbReference type="Proteomes" id="UP000494106"/>
    </source>
</evidence>
<dbReference type="EMBL" id="CADEBC010000544">
    <property type="protein sequence ID" value="CAB3251216.1"/>
    <property type="molecule type" value="Genomic_DNA"/>
</dbReference>
<dbReference type="Proteomes" id="UP000494106">
    <property type="component" value="Unassembled WGS sequence"/>
</dbReference>
<evidence type="ECO:0000313" key="3">
    <source>
        <dbReference type="EMBL" id="CAB3251216.1"/>
    </source>
</evidence>
<sequence length="1012" mass="118936">MLVSNPWLFVVIVTTTASPEISEYLKPSSGRRDVNFTLETIFEINHNDAVDVRALENAKNLINSVKRAFLQNTVQQQRNNSETEVSNNMTFSDFCQKVIAIIYRYDDSDLKDFVAITSDEIKNYHYRGCKFHELAENMKLRKYFDQLQEINKHKSAGDIKKILNTVDKTLKDKNLDIYKRGFIDAVNDLYKADSVVKFNKFLTNIEDYRQNARRNMDLVKIIRSGIRSIIFDHYTDLSDQERSQFTSKLGDFFSYYMGMSRAVVQMNTDMNNQSMRYKTIKRIVTERKWKAHRTMRPTVTPHNYFKQMYVEKNLDLKYYPDASYNYNTKGTTTKQKYNNKKPTKHKPHKAMRFKTQKSVKVQYSDTDNTMYDSEPPKSSNKPVIEVITMRPYISKRVMTSQKLRYEIHFKSHDIELKRPKLHLKKPEFQIKLPGSHVGRHKVHISRPNELPEMNAPMFKYNKLMYLNGKIPANTEESKETEHKQNTRNAKEKFVRSSREDRKPSNQRFLLPYRKSFENTSVLNRLNYLENELRIAKTRIKNDSEIIRDLNNIIRVGGKTYHDLNTNNSDFLLSGDNNDQTDNKEKKDAVIDLNINLKDFKNLISLEANEILRKLNLVKDDNIYPNKGEKTIIRKFDFDKTEYNQRNKDKFDSKEKKKEFTSIKTQRDTDTKYSTKPQRGYLSDGDTYERVEERIYDSDSKNYKPNVSDKGKGEKLSNFKDVTKNAEKRTVFATDDKINGANERQYDYYSTLKNDRDNRIGRSEQYTLSDSGNPRIDEGKTSVSMKNVNNNLNTQHTTEIIKSIYYAGNREQRKQKDIENYYFNKANHNLSKEYNAVKMTHTSTDLGADKYKKGKEESYLKFKTDKRYTIYSSDSQRYESNVERKNEDSFKTNMKPKRFRVTQAEENLHPFGEEHSGSGAVTKESHKSFKNDKPESKLDAQKTTKNQIVQKRTEKVNFVRTVAPSEVHPKRYVVANHEVEKPKSEKVNLITAVIPVSPLISNRRRIEPKKRTF</sequence>
<dbReference type="OrthoDB" id="7437158at2759"/>
<evidence type="ECO:0000256" key="2">
    <source>
        <dbReference type="SAM" id="SignalP"/>
    </source>
</evidence>
<feature type="compositionally biased region" description="Basic and acidic residues" evidence="1">
    <location>
        <begin position="647"/>
        <end position="672"/>
    </location>
</feature>
<keyword evidence="2" id="KW-0732">Signal</keyword>
<comment type="caution">
    <text evidence="3">The sequence shown here is derived from an EMBL/GenBank/DDBJ whole genome shotgun (WGS) entry which is preliminary data.</text>
</comment>
<reference evidence="3 4" key="1">
    <citation type="submission" date="2020-04" db="EMBL/GenBank/DDBJ databases">
        <authorList>
            <person name="Wallbank WR R."/>
            <person name="Pardo Diaz C."/>
            <person name="Kozak K."/>
            <person name="Martin S."/>
            <person name="Jiggins C."/>
            <person name="Moest M."/>
            <person name="Warren A I."/>
            <person name="Byers J.R.P. K."/>
            <person name="Montejo-Kovacevich G."/>
            <person name="Yen C E."/>
        </authorList>
    </citation>
    <scope>NUCLEOTIDE SEQUENCE [LARGE SCALE GENOMIC DNA]</scope>
</reference>
<feature type="chain" id="PRO_5035942591" evidence="2">
    <location>
        <begin position="18"/>
        <end position="1012"/>
    </location>
</feature>
<name>A0A8S1B0U7_ARCPL</name>
<proteinExistence type="predicted"/>
<protein>
    <submittedName>
        <fullName evidence="3">Uncharacterized protein</fullName>
    </submittedName>
</protein>
<dbReference type="AlphaFoldDB" id="A0A8S1B0U7"/>
<gene>
    <name evidence="3" type="ORF">APLA_LOCUS12901</name>
</gene>
<feature type="region of interest" description="Disordered" evidence="1">
    <location>
        <begin position="473"/>
        <end position="506"/>
    </location>
</feature>
<evidence type="ECO:0000256" key="1">
    <source>
        <dbReference type="SAM" id="MobiDB-lite"/>
    </source>
</evidence>
<feature type="signal peptide" evidence="2">
    <location>
        <begin position="1"/>
        <end position="17"/>
    </location>
</feature>
<feature type="compositionally biased region" description="Basic and acidic residues" evidence="1">
    <location>
        <begin position="475"/>
        <end position="503"/>
    </location>
</feature>
<feature type="region of interest" description="Disordered" evidence="1">
    <location>
        <begin position="908"/>
        <end position="947"/>
    </location>
</feature>
<accession>A0A8S1B0U7</accession>